<protein>
    <submittedName>
        <fullName evidence="5">Amino acid/amide ABC transporter ATP-binding protein 1, HAAT family</fullName>
    </submittedName>
</protein>
<dbReference type="PANTHER" id="PTHR45772">
    <property type="entry name" value="CONSERVED COMPONENT OF ABC TRANSPORTER FOR NATURAL AMINO ACIDS-RELATED"/>
    <property type="match status" value="1"/>
</dbReference>
<dbReference type="PANTHER" id="PTHR45772:SF1">
    <property type="entry name" value="ABC TRANSPORTER ATP-BINDING PROTEIN"/>
    <property type="match status" value="1"/>
</dbReference>
<evidence type="ECO:0000313" key="5">
    <source>
        <dbReference type="EMBL" id="SHJ95187.1"/>
    </source>
</evidence>
<keyword evidence="2" id="KW-0547">Nucleotide-binding</keyword>
<name>A0A1M6NHM3_9BACT</name>
<accession>A0A1M6NHM3</accession>
<feature type="domain" description="ABC transporter" evidence="4">
    <location>
        <begin position="4"/>
        <end position="252"/>
    </location>
</feature>
<dbReference type="FunFam" id="3.40.50.300:FF:000421">
    <property type="entry name" value="Branched-chain amino acid ABC transporter ATP-binding protein"/>
    <property type="match status" value="1"/>
</dbReference>
<evidence type="ECO:0000256" key="2">
    <source>
        <dbReference type="ARBA" id="ARBA00022741"/>
    </source>
</evidence>
<dbReference type="STRING" id="1121393.SAMN02745216_02589"/>
<keyword evidence="3 5" id="KW-0067">ATP-binding</keyword>
<organism evidence="5 6">
    <name type="scientific">Desulfatibacillum alkenivorans DSM 16219</name>
    <dbReference type="NCBI Taxonomy" id="1121393"/>
    <lineage>
        <taxon>Bacteria</taxon>
        <taxon>Pseudomonadati</taxon>
        <taxon>Thermodesulfobacteriota</taxon>
        <taxon>Desulfobacteria</taxon>
        <taxon>Desulfobacterales</taxon>
        <taxon>Desulfatibacillaceae</taxon>
        <taxon>Desulfatibacillum</taxon>
    </lineage>
</organism>
<dbReference type="EMBL" id="FQZU01000015">
    <property type="protein sequence ID" value="SHJ95187.1"/>
    <property type="molecule type" value="Genomic_DNA"/>
</dbReference>
<evidence type="ECO:0000256" key="3">
    <source>
        <dbReference type="ARBA" id="ARBA00022840"/>
    </source>
</evidence>
<dbReference type="InterPro" id="IPR003439">
    <property type="entry name" value="ABC_transporter-like_ATP-bd"/>
</dbReference>
<dbReference type="CDD" id="cd03219">
    <property type="entry name" value="ABC_Mj1267_LivG_branched"/>
    <property type="match status" value="1"/>
</dbReference>
<evidence type="ECO:0000259" key="4">
    <source>
        <dbReference type="PROSITE" id="PS50893"/>
    </source>
</evidence>
<dbReference type="Gene3D" id="3.40.50.300">
    <property type="entry name" value="P-loop containing nucleotide triphosphate hydrolases"/>
    <property type="match status" value="1"/>
</dbReference>
<dbReference type="SUPFAM" id="SSF52540">
    <property type="entry name" value="P-loop containing nucleoside triphosphate hydrolases"/>
    <property type="match status" value="1"/>
</dbReference>
<reference evidence="6" key="1">
    <citation type="submission" date="2016-11" db="EMBL/GenBank/DDBJ databases">
        <authorList>
            <person name="Varghese N."/>
            <person name="Submissions S."/>
        </authorList>
    </citation>
    <scope>NUCLEOTIDE SEQUENCE [LARGE SCALE GENOMIC DNA]</scope>
    <source>
        <strain evidence="6">DSM 16219</strain>
    </source>
</reference>
<dbReference type="PROSITE" id="PS50893">
    <property type="entry name" value="ABC_TRANSPORTER_2"/>
    <property type="match status" value="1"/>
</dbReference>
<dbReference type="Pfam" id="PF00005">
    <property type="entry name" value="ABC_tran"/>
    <property type="match status" value="1"/>
</dbReference>
<evidence type="ECO:0000313" key="6">
    <source>
        <dbReference type="Proteomes" id="UP000183994"/>
    </source>
</evidence>
<evidence type="ECO:0000256" key="1">
    <source>
        <dbReference type="ARBA" id="ARBA00022448"/>
    </source>
</evidence>
<dbReference type="InterPro" id="IPR027417">
    <property type="entry name" value="P-loop_NTPase"/>
</dbReference>
<sequence length="258" mass="29283">MAFFQAQEISISFGGLKALDRVSFTVNKGEIFSIIGPNGAGKTTIFNCINRFYDLDEGVFLLDGKSLSSAKTHQIADMGIARTFQNIELFKNMTVLDNLILGRHRKRRSNILTEMFFFKPVQRQEINSREKAEEIIDFLDLEAHRDQLVVNLPYGVQKTVELGRALAMEPTLLLLDEPTSGLNMEESEDLAFWLDDMKEELGITVLMVEHNMRFVKQTTDRVLAIDFGQTIIEGETNEVLNHPDVMRAYLGEENVCNA</sequence>
<dbReference type="RefSeq" id="WP_073476442.1">
    <property type="nucleotide sequence ID" value="NZ_FQZU01000015.1"/>
</dbReference>
<keyword evidence="6" id="KW-1185">Reference proteome</keyword>
<dbReference type="OrthoDB" id="5405085at2"/>
<gene>
    <name evidence="5" type="ORF">SAMN02745216_02589</name>
</gene>
<proteinExistence type="predicted"/>
<dbReference type="GO" id="GO:0005524">
    <property type="term" value="F:ATP binding"/>
    <property type="evidence" value="ECO:0007669"/>
    <property type="project" value="UniProtKB-KW"/>
</dbReference>
<keyword evidence="1" id="KW-0813">Transport</keyword>
<dbReference type="InterPro" id="IPR003593">
    <property type="entry name" value="AAA+_ATPase"/>
</dbReference>
<dbReference type="AlphaFoldDB" id="A0A1M6NHM3"/>
<dbReference type="SMART" id="SM00382">
    <property type="entry name" value="AAA"/>
    <property type="match status" value="1"/>
</dbReference>
<dbReference type="GO" id="GO:0016887">
    <property type="term" value="F:ATP hydrolysis activity"/>
    <property type="evidence" value="ECO:0007669"/>
    <property type="project" value="InterPro"/>
</dbReference>
<dbReference type="Proteomes" id="UP000183994">
    <property type="component" value="Unassembled WGS sequence"/>
</dbReference>
<dbReference type="GO" id="GO:0005886">
    <property type="term" value="C:plasma membrane"/>
    <property type="evidence" value="ECO:0007669"/>
    <property type="project" value="TreeGrafter"/>
</dbReference>
<dbReference type="InterPro" id="IPR051120">
    <property type="entry name" value="ABC_AA/LPS_Transport"/>
</dbReference>